<dbReference type="Proteomes" id="UP000886998">
    <property type="component" value="Unassembled WGS sequence"/>
</dbReference>
<reference evidence="2" key="1">
    <citation type="submission" date="2020-08" db="EMBL/GenBank/DDBJ databases">
        <title>Multicomponent nature underlies the extraordinary mechanical properties of spider dragline silk.</title>
        <authorList>
            <person name="Kono N."/>
            <person name="Nakamura H."/>
            <person name="Mori M."/>
            <person name="Yoshida Y."/>
            <person name="Ohtoshi R."/>
            <person name="Malay A.D."/>
            <person name="Moran D.A.P."/>
            <person name="Tomita M."/>
            <person name="Numata K."/>
            <person name="Arakawa K."/>
        </authorList>
    </citation>
    <scope>NUCLEOTIDE SEQUENCE</scope>
</reference>
<protein>
    <submittedName>
        <fullName evidence="2">Uncharacterized protein</fullName>
    </submittedName>
</protein>
<feature type="compositionally biased region" description="Polar residues" evidence="1">
    <location>
        <begin position="53"/>
        <end position="76"/>
    </location>
</feature>
<evidence type="ECO:0000313" key="3">
    <source>
        <dbReference type="EMBL" id="GFY72790.1"/>
    </source>
</evidence>
<dbReference type="EMBL" id="BMAV01024541">
    <property type="protein sequence ID" value="GFS33809.1"/>
    <property type="molecule type" value="Genomic_DNA"/>
</dbReference>
<organism evidence="2 4">
    <name type="scientific">Trichonephila inaurata madagascariensis</name>
    <dbReference type="NCBI Taxonomy" id="2747483"/>
    <lineage>
        <taxon>Eukaryota</taxon>
        <taxon>Metazoa</taxon>
        <taxon>Ecdysozoa</taxon>
        <taxon>Arthropoda</taxon>
        <taxon>Chelicerata</taxon>
        <taxon>Arachnida</taxon>
        <taxon>Araneae</taxon>
        <taxon>Araneomorphae</taxon>
        <taxon>Entelegynae</taxon>
        <taxon>Araneoidea</taxon>
        <taxon>Nephilidae</taxon>
        <taxon>Trichonephila</taxon>
        <taxon>Trichonephila inaurata</taxon>
    </lineage>
</organism>
<sequence length="93" mass="10478">MGTRGGTQAKRERGKSKYQTGRRNGPSVKCQQAKHARSIGKRARETGQMRKLQISNGETQTSQTCNVNSQACNGNRPSMQWKQVKHEMRTDQT</sequence>
<comment type="caution">
    <text evidence="2">The sequence shown here is derived from an EMBL/GenBank/DDBJ whole genome shotgun (WGS) entry which is preliminary data.</text>
</comment>
<feature type="compositionally biased region" description="Basic residues" evidence="1">
    <location>
        <begin position="32"/>
        <end position="41"/>
    </location>
</feature>
<dbReference type="EMBL" id="BMAV01019671">
    <property type="protein sequence ID" value="GFY72790.1"/>
    <property type="molecule type" value="Genomic_DNA"/>
</dbReference>
<dbReference type="AlphaFoldDB" id="A0A8X6M9D6"/>
<name>A0A8X6M9D6_9ARAC</name>
<proteinExistence type="predicted"/>
<feature type="region of interest" description="Disordered" evidence="1">
    <location>
        <begin position="1"/>
        <end position="76"/>
    </location>
</feature>
<gene>
    <name evidence="2" type="ORF">TNIN_104451</name>
    <name evidence="3" type="ORF">TNIN_235541</name>
</gene>
<evidence type="ECO:0000256" key="1">
    <source>
        <dbReference type="SAM" id="MobiDB-lite"/>
    </source>
</evidence>
<accession>A0A8X6M9D6</accession>
<evidence type="ECO:0000313" key="2">
    <source>
        <dbReference type="EMBL" id="GFS33809.1"/>
    </source>
</evidence>
<keyword evidence="4" id="KW-1185">Reference proteome</keyword>
<evidence type="ECO:0000313" key="4">
    <source>
        <dbReference type="Proteomes" id="UP000886998"/>
    </source>
</evidence>